<evidence type="ECO:0000313" key="3">
    <source>
        <dbReference type="EMBL" id="ONM58071.1"/>
    </source>
</evidence>
<reference evidence="2" key="1">
    <citation type="journal article" date="2009" name="PLoS Genet.">
        <title>Sequencing, mapping, and analysis of 27,455 maize full-length cDNAs.</title>
        <authorList>
            <person name="Soderlund C."/>
            <person name="Descour A."/>
            <person name="Kudrna D."/>
            <person name="Bomhoff M."/>
            <person name="Boyd L."/>
            <person name="Currie J."/>
            <person name="Angelova A."/>
            <person name="Collura K."/>
            <person name="Wissotski M."/>
            <person name="Ashley E."/>
            <person name="Morrow D."/>
            <person name="Fernandes J."/>
            <person name="Walbot V."/>
            <person name="Yu Y."/>
        </authorList>
    </citation>
    <scope>NUCLEOTIDE SEQUENCE</scope>
    <source>
        <strain evidence="2">B73</strain>
    </source>
</reference>
<dbReference type="PANTHER" id="PTHR46782:SF2">
    <property type="entry name" value="OS07G0545900 PROTEIN"/>
    <property type="match status" value="1"/>
</dbReference>
<keyword evidence="6" id="KW-1267">Proteomics identification</keyword>
<dbReference type="InterPro" id="IPR044646">
    <property type="entry name" value="EMB1417-like"/>
</dbReference>
<reference evidence="4" key="4">
    <citation type="submission" date="2021-05" db="UniProtKB">
        <authorList>
            <consortium name="EnsemblPlants"/>
        </authorList>
    </citation>
    <scope>IDENTIFICATION</scope>
    <source>
        <strain evidence="4">cv. B73</strain>
    </source>
</reference>
<evidence type="ECO:0000313" key="4">
    <source>
        <dbReference type="EnsemblPlants" id="Zm00001eb323500_P004"/>
    </source>
</evidence>
<accession>B4FPI6</accession>
<gene>
    <name evidence="4" type="primary">LOC100282749</name>
    <name evidence="3" type="ORF">ZEAMMB73_Zm00001d021708</name>
</gene>
<dbReference type="ExpressionAtlas" id="B4FPI6">
    <property type="expression patterns" value="baseline and differential"/>
</dbReference>
<reference evidence="4" key="3">
    <citation type="submission" date="2019-07" db="EMBL/GenBank/DDBJ databases">
        <authorList>
            <person name="Seetharam A."/>
            <person name="Woodhouse M."/>
            <person name="Cannon E."/>
        </authorList>
    </citation>
    <scope>NUCLEOTIDE SEQUENCE [LARGE SCALE GENOMIC DNA]</scope>
    <source>
        <strain evidence="4">cv. B73</strain>
    </source>
</reference>
<evidence type="ECO:0007829" key="6">
    <source>
        <dbReference type="PeptideAtlas" id="B4FPI6"/>
    </source>
</evidence>
<name>B4FPI6_MAIZE</name>
<dbReference type="OrthoDB" id="2014168at2759"/>
<sequence length="258" mass="29388">MAGAFAFRLVPRLAAEPAARGKGGGGGANRDAGSRALVSKKPNKQQHLWIRKETAGSGKKALRLIDAVRYTLAIDTVSKLPNEREAIYGALDKWSAFEPEFPIIAAAKALGMLKRRRQWLRIIQVTKWLMSKGQVLTWTTYDTLLLALLMDKRVDEAESVWNTVIQTHTRSVPKRLFSRMILIYDIHQRPDKVLEIFADMEELGVRPDEDTARRIGKAFVASGQEEKEKHVLEKYLKKWKYIHFNGERVRVRRDGPLA</sequence>
<dbReference type="EnsemblPlants" id="Zm00001eb323500_T004">
    <property type="protein sequence ID" value="Zm00001eb323500_P004"/>
    <property type="gene ID" value="Zm00001eb323500"/>
</dbReference>
<dbReference type="Proteomes" id="UP000007305">
    <property type="component" value="Chromosome 7"/>
</dbReference>
<evidence type="ECO:0000313" key="2">
    <source>
        <dbReference type="EMBL" id="ACF84029.1"/>
    </source>
</evidence>
<dbReference type="EMBL" id="BT039024">
    <property type="protein sequence ID" value="ACF84029.1"/>
    <property type="molecule type" value="mRNA"/>
</dbReference>
<dbReference type="EMBL" id="CM007650">
    <property type="protein sequence ID" value="ONM58071.1"/>
    <property type="molecule type" value="Genomic_DNA"/>
</dbReference>
<dbReference type="PaxDb" id="4577-GRMZM2G000361_P01"/>
<keyword evidence="5" id="KW-1185">Reference proteome</keyword>
<dbReference type="InterPro" id="IPR011990">
    <property type="entry name" value="TPR-like_helical_dom_sf"/>
</dbReference>
<dbReference type="AlphaFoldDB" id="B4FPI6"/>
<dbReference type="Gene3D" id="1.25.40.10">
    <property type="entry name" value="Tetratricopeptide repeat domain"/>
    <property type="match status" value="1"/>
</dbReference>
<feature type="region of interest" description="Disordered" evidence="1">
    <location>
        <begin position="17"/>
        <end position="44"/>
    </location>
</feature>
<organism evidence="2">
    <name type="scientific">Zea mays</name>
    <name type="common">Maize</name>
    <dbReference type="NCBI Taxonomy" id="4577"/>
    <lineage>
        <taxon>Eukaryota</taxon>
        <taxon>Viridiplantae</taxon>
        <taxon>Streptophyta</taxon>
        <taxon>Embryophyta</taxon>
        <taxon>Tracheophyta</taxon>
        <taxon>Spermatophyta</taxon>
        <taxon>Magnoliopsida</taxon>
        <taxon>Liliopsida</taxon>
        <taxon>Poales</taxon>
        <taxon>Poaceae</taxon>
        <taxon>PACMAD clade</taxon>
        <taxon>Panicoideae</taxon>
        <taxon>Andropogonodae</taxon>
        <taxon>Andropogoneae</taxon>
        <taxon>Tripsacinae</taxon>
        <taxon>Zea</taxon>
    </lineage>
</organism>
<dbReference type="FunCoup" id="B4FPI6">
    <property type="interactions" value="2678"/>
</dbReference>
<proteinExistence type="evidence at protein level"/>
<evidence type="ECO:0000313" key="5">
    <source>
        <dbReference type="Proteomes" id="UP000007305"/>
    </source>
</evidence>
<reference evidence="3 5" key="2">
    <citation type="submission" date="2015-12" db="EMBL/GenBank/DDBJ databases">
        <title>Update maize B73 reference genome by single molecule sequencing technologies.</title>
        <authorList>
            <consortium name="Maize Genome Sequencing Project"/>
            <person name="Ware D."/>
        </authorList>
    </citation>
    <scope>NUCLEOTIDE SEQUENCE [LARGE SCALE GENOMIC DNA]</scope>
    <source>
        <strain evidence="5">cv. B73</strain>
        <tissue evidence="3">Seedling</tissue>
    </source>
</reference>
<dbReference type="IntAct" id="B4FPI6">
    <property type="interactions" value="2"/>
</dbReference>
<dbReference type="STRING" id="4577.B4FPI6"/>
<dbReference type="Gramene" id="Zm00001eb323500_T004">
    <property type="protein sequence ID" value="Zm00001eb323500_P004"/>
    <property type="gene ID" value="Zm00001eb323500"/>
</dbReference>
<dbReference type="PANTHER" id="PTHR46782">
    <property type="entry name" value="OS01G0757700 PROTEIN"/>
    <property type="match status" value="1"/>
</dbReference>
<evidence type="ECO:0000256" key="1">
    <source>
        <dbReference type="SAM" id="MobiDB-lite"/>
    </source>
</evidence>
<protein>
    <submittedName>
        <fullName evidence="3">Pentatricopeptide repeat-containing protein chloroplastic</fullName>
    </submittedName>
</protein>
<dbReference type="GeneID" id="100282749"/>
<dbReference type="RefSeq" id="XP_020396122.1">
    <property type="nucleotide sequence ID" value="XM_020540533.3"/>
</dbReference>